<dbReference type="Proteomes" id="UP001054945">
    <property type="component" value="Unassembled WGS sequence"/>
</dbReference>
<accession>A0AAV4RCC2</accession>
<gene>
    <name evidence="1" type="ORF">CEXT_583451</name>
</gene>
<comment type="caution">
    <text evidence="1">The sequence shown here is derived from an EMBL/GenBank/DDBJ whole genome shotgun (WGS) entry which is preliminary data.</text>
</comment>
<evidence type="ECO:0000313" key="1">
    <source>
        <dbReference type="EMBL" id="GIY18107.1"/>
    </source>
</evidence>
<sequence length="116" mass="13130">MNEVTRKRCNTSELIIASTISFHFPRKVPQGKKRILLASTFASAVLTHASEAISSLDFFFLRPAVPSLGDPFHVRSHLFRSRHGIFFLLLIPMDITFPALDLDSRLCAFSSFQLTY</sequence>
<protein>
    <submittedName>
        <fullName evidence="1">Uncharacterized protein</fullName>
    </submittedName>
</protein>
<dbReference type="AlphaFoldDB" id="A0AAV4RCC2"/>
<proteinExistence type="predicted"/>
<keyword evidence="2" id="KW-1185">Reference proteome</keyword>
<dbReference type="EMBL" id="BPLR01007576">
    <property type="protein sequence ID" value="GIY18107.1"/>
    <property type="molecule type" value="Genomic_DNA"/>
</dbReference>
<evidence type="ECO:0000313" key="2">
    <source>
        <dbReference type="Proteomes" id="UP001054945"/>
    </source>
</evidence>
<name>A0AAV4RCC2_CAEEX</name>
<organism evidence="1 2">
    <name type="scientific">Caerostris extrusa</name>
    <name type="common">Bark spider</name>
    <name type="synonym">Caerostris bankana</name>
    <dbReference type="NCBI Taxonomy" id="172846"/>
    <lineage>
        <taxon>Eukaryota</taxon>
        <taxon>Metazoa</taxon>
        <taxon>Ecdysozoa</taxon>
        <taxon>Arthropoda</taxon>
        <taxon>Chelicerata</taxon>
        <taxon>Arachnida</taxon>
        <taxon>Araneae</taxon>
        <taxon>Araneomorphae</taxon>
        <taxon>Entelegynae</taxon>
        <taxon>Araneoidea</taxon>
        <taxon>Araneidae</taxon>
        <taxon>Caerostris</taxon>
    </lineage>
</organism>
<reference evidence="1 2" key="1">
    <citation type="submission" date="2021-06" db="EMBL/GenBank/DDBJ databases">
        <title>Caerostris extrusa draft genome.</title>
        <authorList>
            <person name="Kono N."/>
            <person name="Arakawa K."/>
        </authorList>
    </citation>
    <scope>NUCLEOTIDE SEQUENCE [LARGE SCALE GENOMIC DNA]</scope>
</reference>